<sequence length="207" mass="22935">MADGTRILLFGGTFDPVHNGHLIIARAAAERRGFGRVVLIPSASPPHKPSAEASADDRLAMCRLAVGDDPLFEICELELRRQGASYTVETLNAFRRQESEADLYWLIGADMLADLHQWYRAEEVVKLTRFIIAARQPWRDQLDPIFQALAEHFPPDVIETLRGGVTDTPLVDISSSDIRCRVAGGEPIDDLVPAAVADYIASHSLYR</sequence>
<dbReference type="InterPro" id="IPR014729">
    <property type="entry name" value="Rossmann-like_a/b/a_fold"/>
</dbReference>
<dbReference type="UniPathway" id="UPA00253"/>
<evidence type="ECO:0000256" key="7">
    <source>
        <dbReference type="ARBA" id="ARBA00023027"/>
    </source>
</evidence>
<evidence type="ECO:0000259" key="8">
    <source>
        <dbReference type="Pfam" id="PF01467"/>
    </source>
</evidence>
<dbReference type="Gene3D" id="3.40.50.620">
    <property type="entry name" value="HUPs"/>
    <property type="match status" value="1"/>
</dbReference>
<keyword evidence="3" id="KW-0808">Transferase</keyword>
<dbReference type="HAMAP" id="MF_00244">
    <property type="entry name" value="NaMN_adenylyltr"/>
    <property type="match status" value="1"/>
</dbReference>
<dbReference type="AlphaFoldDB" id="A0A0F9U6J3"/>
<name>A0A0F9U6J3_9ZZZZ</name>
<keyword evidence="2" id="KW-0662">Pyridine nucleotide biosynthesis</keyword>
<evidence type="ECO:0000256" key="2">
    <source>
        <dbReference type="ARBA" id="ARBA00022642"/>
    </source>
</evidence>
<evidence type="ECO:0000256" key="3">
    <source>
        <dbReference type="ARBA" id="ARBA00022679"/>
    </source>
</evidence>
<proteinExistence type="inferred from homology"/>
<comment type="pathway">
    <text evidence="1">Cofactor biosynthesis; NAD(+) biosynthesis.</text>
</comment>
<accession>A0A0F9U6J3</accession>
<gene>
    <name evidence="9" type="ORF">LCGC14_0644600</name>
</gene>
<protein>
    <recommendedName>
        <fullName evidence="8">Cytidyltransferase-like domain-containing protein</fullName>
    </recommendedName>
</protein>
<evidence type="ECO:0000256" key="4">
    <source>
        <dbReference type="ARBA" id="ARBA00022695"/>
    </source>
</evidence>
<keyword evidence="4" id="KW-0548">Nucleotidyltransferase</keyword>
<dbReference type="NCBIfam" id="TIGR00125">
    <property type="entry name" value="cyt_tran_rel"/>
    <property type="match status" value="1"/>
</dbReference>
<evidence type="ECO:0000313" key="9">
    <source>
        <dbReference type="EMBL" id="KKN49263.1"/>
    </source>
</evidence>
<dbReference type="PANTHER" id="PTHR39321:SF3">
    <property type="entry name" value="PHOSPHOPANTETHEINE ADENYLYLTRANSFERASE"/>
    <property type="match status" value="1"/>
</dbReference>
<feature type="domain" description="Cytidyltransferase-like" evidence="8">
    <location>
        <begin position="9"/>
        <end position="181"/>
    </location>
</feature>
<dbReference type="NCBIfam" id="TIGR00482">
    <property type="entry name" value="nicotinate (nicotinamide) nucleotide adenylyltransferase"/>
    <property type="match status" value="1"/>
</dbReference>
<dbReference type="NCBIfam" id="NF000840">
    <property type="entry name" value="PRK00071.1-3"/>
    <property type="match status" value="1"/>
</dbReference>
<keyword evidence="5" id="KW-0547">Nucleotide-binding</keyword>
<organism evidence="9">
    <name type="scientific">marine sediment metagenome</name>
    <dbReference type="NCBI Taxonomy" id="412755"/>
    <lineage>
        <taxon>unclassified sequences</taxon>
        <taxon>metagenomes</taxon>
        <taxon>ecological metagenomes</taxon>
    </lineage>
</organism>
<evidence type="ECO:0000256" key="6">
    <source>
        <dbReference type="ARBA" id="ARBA00022840"/>
    </source>
</evidence>
<keyword evidence="7" id="KW-0520">NAD</keyword>
<evidence type="ECO:0000256" key="5">
    <source>
        <dbReference type="ARBA" id="ARBA00022741"/>
    </source>
</evidence>
<comment type="caution">
    <text evidence="9">The sequence shown here is derived from an EMBL/GenBank/DDBJ whole genome shotgun (WGS) entry which is preliminary data.</text>
</comment>
<dbReference type="EMBL" id="LAZR01001175">
    <property type="protein sequence ID" value="KKN49263.1"/>
    <property type="molecule type" value="Genomic_DNA"/>
</dbReference>
<dbReference type="Pfam" id="PF01467">
    <property type="entry name" value="CTP_transf_like"/>
    <property type="match status" value="1"/>
</dbReference>
<dbReference type="GO" id="GO:0070566">
    <property type="term" value="F:adenylyltransferase activity"/>
    <property type="evidence" value="ECO:0007669"/>
    <property type="project" value="UniProtKB-ARBA"/>
</dbReference>
<dbReference type="InterPro" id="IPR005248">
    <property type="entry name" value="NadD/NMNAT"/>
</dbReference>
<dbReference type="GO" id="GO:0005524">
    <property type="term" value="F:ATP binding"/>
    <property type="evidence" value="ECO:0007669"/>
    <property type="project" value="UniProtKB-KW"/>
</dbReference>
<keyword evidence="6" id="KW-0067">ATP-binding</keyword>
<dbReference type="SUPFAM" id="SSF52374">
    <property type="entry name" value="Nucleotidylyl transferase"/>
    <property type="match status" value="1"/>
</dbReference>
<evidence type="ECO:0000256" key="1">
    <source>
        <dbReference type="ARBA" id="ARBA00004790"/>
    </source>
</evidence>
<dbReference type="GO" id="GO:0009435">
    <property type="term" value="P:NAD+ biosynthetic process"/>
    <property type="evidence" value="ECO:0007669"/>
    <property type="project" value="UniProtKB-UniPathway"/>
</dbReference>
<reference evidence="9" key="1">
    <citation type="journal article" date="2015" name="Nature">
        <title>Complex archaea that bridge the gap between prokaryotes and eukaryotes.</title>
        <authorList>
            <person name="Spang A."/>
            <person name="Saw J.H."/>
            <person name="Jorgensen S.L."/>
            <person name="Zaremba-Niedzwiedzka K."/>
            <person name="Martijn J."/>
            <person name="Lind A.E."/>
            <person name="van Eijk R."/>
            <person name="Schleper C."/>
            <person name="Guy L."/>
            <person name="Ettema T.J."/>
        </authorList>
    </citation>
    <scope>NUCLEOTIDE SEQUENCE</scope>
</reference>
<dbReference type="CDD" id="cd02165">
    <property type="entry name" value="NMNAT"/>
    <property type="match status" value="1"/>
</dbReference>
<dbReference type="InterPro" id="IPR004821">
    <property type="entry name" value="Cyt_trans-like"/>
</dbReference>
<dbReference type="PANTHER" id="PTHR39321">
    <property type="entry name" value="NICOTINATE-NUCLEOTIDE ADENYLYLTRANSFERASE-RELATED"/>
    <property type="match status" value="1"/>
</dbReference>